<dbReference type="Gene3D" id="3.90.1590.10">
    <property type="entry name" value="glutathione-dependent formaldehyde- activating enzyme (gfa)"/>
    <property type="match status" value="1"/>
</dbReference>
<dbReference type="PANTHER" id="PTHR33337:SF40">
    <property type="entry name" value="CENP-V_GFA DOMAIN-CONTAINING PROTEIN-RELATED"/>
    <property type="match status" value="1"/>
</dbReference>
<dbReference type="PROSITE" id="PS51891">
    <property type="entry name" value="CENP_V_GFA"/>
    <property type="match status" value="1"/>
</dbReference>
<proteinExistence type="inferred from homology"/>
<comment type="caution">
    <text evidence="6">The sequence shown here is derived from an EMBL/GenBank/DDBJ whole genome shotgun (WGS) entry which is preliminary data.</text>
</comment>
<keyword evidence="3" id="KW-0862">Zinc</keyword>
<accession>A0A7X1KXY9</accession>
<organism evidence="6 7">
    <name type="scientific">Pseudomonas kielensis</name>
    <dbReference type="NCBI Taxonomy" id="2762577"/>
    <lineage>
        <taxon>Bacteria</taxon>
        <taxon>Pseudomonadati</taxon>
        <taxon>Pseudomonadota</taxon>
        <taxon>Gammaproteobacteria</taxon>
        <taxon>Pseudomonadales</taxon>
        <taxon>Pseudomonadaceae</taxon>
        <taxon>Pseudomonas</taxon>
    </lineage>
</organism>
<dbReference type="SUPFAM" id="SSF51316">
    <property type="entry name" value="Mss4-like"/>
    <property type="match status" value="1"/>
</dbReference>
<evidence type="ECO:0000256" key="3">
    <source>
        <dbReference type="ARBA" id="ARBA00022833"/>
    </source>
</evidence>
<feature type="domain" description="CENP-V/GFA" evidence="5">
    <location>
        <begin position="5"/>
        <end position="110"/>
    </location>
</feature>
<dbReference type="AlphaFoldDB" id="A0A7X1KXY9"/>
<dbReference type="InterPro" id="IPR006913">
    <property type="entry name" value="CENP-V/GFA"/>
</dbReference>
<keyword evidence="7" id="KW-1185">Reference proteome</keyword>
<evidence type="ECO:0000313" key="7">
    <source>
        <dbReference type="Proteomes" id="UP000526003"/>
    </source>
</evidence>
<dbReference type="EMBL" id="JACMYG010000012">
    <property type="protein sequence ID" value="MBC2690895.1"/>
    <property type="molecule type" value="Genomic_DNA"/>
</dbReference>
<dbReference type="Proteomes" id="UP000526003">
    <property type="component" value="Unassembled WGS sequence"/>
</dbReference>
<evidence type="ECO:0000256" key="4">
    <source>
        <dbReference type="ARBA" id="ARBA00023239"/>
    </source>
</evidence>
<protein>
    <submittedName>
        <fullName evidence="6">GFA family protein</fullName>
    </submittedName>
</protein>
<dbReference type="PANTHER" id="PTHR33337">
    <property type="entry name" value="GFA DOMAIN-CONTAINING PROTEIN"/>
    <property type="match status" value="1"/>
</dbReference>
<reference evidence="6 7" key="1">
    <citation type="submission" date="2020-08" db="EMBL/GenBank/DDBJ databases">
        <title>Pseudomonas sp. nov.</title>
        <authorList>
            <person name="Gieschler S."/>
            <person name="Fiedler G."/>
            <person name="Brinks E."/>
            <person name="Boehnlein C."/>
            <person name="Franz C.M.A.P."/>
            <person name="Kabisch J."/>
        </authorList>
    </citation>
    <scope>NUCLEOTIDE SEQUENCE [LARGE SCALE GENOMIC DNA]</scope>
    <source>
        <strain evidence="6 7">MBT-1</strain>
    </source>
</reference>
<name>A0A7X1KXY9_9PSED</name>
<comment type="similarity">
    <text evidence="1">Belongs to the Gfa family.</text>
</comment>
<gene>
    <name evidence="6" type="ORF">H7995_13935</name>
</gene>
<evidence type="ECO:0000313" key="6">
    <source>
        <dbReference type="EMBL" id="MBC2690895.1"/>
    </source>
</evidence>
<dbReference type="GO" id="GO:0016846">
    <property type="term" value="F:carbon-sulfur lyase activity"/>
    <property type="evidence" value="ECO:0007669"/>
    <property type="project" value="InterPro"/>
</dbReference>
<evidence type="ECO:0000256" key="2">
    <source>
        <dbReference type="ARBA" id="ARBA00022723"/>
    </source>
</evidence>
<dbReference type="InterPro" id="IPR011057">
    <property type="entry name" value="Mss4-like_sf"/>
</dbReference>
<keyword evidence="4" id="KW-0456">Lyase</keyword>
<sequence length="132" mass="14284">MDQSLHGSCLCGAVSYQLSSALKAFTHCHCRKCQKAHGAAFATYASAPRSALAITADASALKAYPSSPGVTRQFCGHCGSSLFWSDARGAFPDWISIAVATLDTPFQPAKQRHSCIEDKACWYQLDDARRPR</sequence>
<evidence type="ECO:0000259" key="5">
    <source>
        <dbReference type="PROSITE" id="PS51891"/>
    </source>
</evidence>
<dbReference type="Pfam" id="PF04828">
    <property type="entry name" value="GFA"/>
    <property type="match status" value="1"/>
</dbReference>
<keyword evidence="2" id="KW-0479">Metal-binding</keyword>
<dbReference type="GO" id="GO:0046872">
    <property type="term" value="F:metal ion binding"/>
    <property type="evidence" value="ECO:0007669"/>
    <property type="project" value="UniProtKB-KW"/>
</dbReference>
<evidence type="ECO:0000256" key="1">
    <source>
        <dbReference type="ARBA" id="ARBA00005495"/>
    </source>
</evidence>
<dbReference type="RefSeq" id="WP_166590636.1">
    <property type="nucleotide sequence ID" value="NZ_CP130043.1"/>
</dbReference>